<keyword evidence="6 20" id="KW-0812">Transmembrane</keyword>
<gene>
    <name evidence="25" type="ORF">CDAUBV1_LOCUS12321</name>
</gene>
<evidence type="ECO:0000256" key="22">
    <source>
        <dbReference type="SAM" id="SignalP"/>
    </source>
</evidence>
<evidence type="ECO:0000256" key="4">
    <source>
        <dbReference type="ARBA" id="ARBA00004279"/>
    </source>
</evidence>
<dbReference type="GO" id="GO:0031902">
    <property type="term" value="C:late endosome membrane"/>
    <property type="evidence" value="ECO:0007669"/>
    <property type="project" value="TreeGrafter"/>
</dbReference>
<evidence type="ECO:0000256" key="6">
    <source>
        <dbReference type="ARBA" id="ARBA00022692"/>
    </source>
</evidence>
<evidence type="ECO:0000256" key="19">
    <source>
        <dbReference type="ARBA" id="ARBA00076257"/>
    </source>
</evidence>
<accession>A0AAV2TN49</accession>
<evidence type="ECO:0000256" key="14">
    <source>
        <dbReference type="ARBA" id="ARBA00023329"/>
    </source>
</evidence>
<keyword evidence="12" id="KW-0325">Glycoprotein</keyword>
<keyword evidence="14" id="KW-0968">Cytoplasmic vesicle</keyword>
<dbReference type="InterPro" id="IPR048524">
    <property type="entry name" value="Lamp2-like_TM"/>
</dbReference>
<name>A0AAV2TN49_CALDB</name>
<feature type="domain" description="Lysosome-associated membrane glycoprotein 2-like transmembrane" evidence="24">
    <location>
        <begin position="261"/>
        <end position="292"/>
    </location>
</feature>
<dbReference type="PANTHER" id="PTHR11506">
    <property type="entry name" value="LYSOSOME-ASSOCIATED MEMBRANE GLYCOPROTEIN"/>
    <property type="match status" value="1"/>
</dbReference>
<dbReference type="GO" id="GO:0005886">
    <property type="term" value="C:plasma membrane"/>
    <property type="evidence" value="ECO:0007669"/>
    <property type="project" value="UniProtKB-SubCell"/>
</dbReference>
<dbReference type="Proteomes" id="UP001497525">
    <property type="component" value="Unassembled WGS sequence"/>
</dbReference>
<evidence type="ECO:0000256" key="20">
    <source>
        <dbReference type="PROSITE-ProRule" id="PRU00740"/>
    </source>
</evidence>
<evidence type="ECO:0000256" key="11">
    <source>
        <dbReference type="ARBA" id="ARBA00023136"/>
    </source>
</evidence>
<feature type="transmembrane region" description="Helical" evidence="21">
    <location>
        <begin position="260"/>
        <end position="282"/>
    </location>
</feature>
<comment type="caution">
    <text evidence="20">Lacks conserved residue(s) required for the propagation of feature annotation.</text>
</comment>
<sequence>MFWRVLAFFLILTGLPGKYAVATDTNTTRGPETNTTASTTTTIMTTTENHTTTVGPNTTVMPIPTVPVYFVKNGSSICLLAQMNLKFLIPYYNHKGDMVTRDFYLNSTSIGSVVTSGNCTNSTQSLQLDWFPNNQQPAWRLLFSFHRVEPYTDPGHFSFDALHFNYSLNSTLFPDTNNTRYTFVSKTASQFTCPIGSYFQCIAKQTLQLTNSSMGPAPPRQQDVYITITNMKIEAFRSAAEPFFVGSLRECSADYMPNKVVPIVVGVALAVLIVIALLTFIIGNRRRQIGYQEI</sequence>
<dbReference type="PROSITE" id="PS51407">
    <property type="entry name" value="LAMP_3"/>
    <property type="match status" value="1"/>
</dbReference>
<comment type="caution">
    <text evidence="25">The sequence shown here is derived from an EMBL/GenBank/DDBJ whole genome shotgun (WGS) entry which is preliminary data.</text>
</comment>
<keyword evidence="9 21" id="KW-1133">Transmembrane helix</keyword>
<keyword evidence="10" id="KW-0770">Synapse</keyword>
<evidence type="ECO:0000256" key="12">
    <source>
        <dbReference type="ARBA" id="ARBA00023180"/>
    </source>
</evidence>
<feature type="signal peptide" evidence="22">
    <location>
        <begin position="1"/>
        <end position="20"/>
    </location>
</feature>
<evidence type="ECO:0000259" key="23">
    <source>
        <dbReference type="Pfam" id="PF01299"/>
    </source>
</evidence>
<dbReference type="AlphaFoldDB" id="A0AAV2TN49"/>
<evidence type="ECO:0000313" key="26">
    <source>
        <dbReference type="Proteomes" id="UP001497525"/>
    </source>
</evidence>
<evidence type="ECO:0000313" key="25">
    <source>
        <dbReference type="EMBL" id="CAL5137838.1"/>
    </source>
</evidence>
<reference evidence="25" key="1">
    <citation type="submission" date="2024-06" db="EMBL/GenBank/DDBJ databases">
        <authorList>
            <person name="Liu X."/>
            <person name="Lenzi L."/>
            <person name="Haldenby T S."/>
            <person name="Uol C."/>
        </authorList>
    </citation>
    <scope>NUCLEOTIDE SEQUENCE</scope>
</reference>
<comment type="subcellular location">
    <subcellularLocation>
        <location evidence="4">Cell projection</location>
        <location evidence="4">Dendrite</location>
    </subcellularLocation>
    <subcellularLocation>
        <location evidence="17">Cell projection</location>
        <location evidence="17">Growth cone membrane</location>
        <topology evidence="17">Single-pass type I membrane protein</topology>
    </subcellularLocation>
    <subcellularLocation>
        <location evidence="15">Cytoplasmic vesicle</location>
        <location evidence="15">Secretory vesicle</location>
        <location evidence="15">Synaptic vesicle membrane</location>
        <topology evidence="15">Single-pass type I membrane protein</topology>
    </subcellularLocation>
    <subcellularLocation>
        <location evidence="2">Early endosome membrane</location>
        <topology evidence="2">Single-pass type I membrane protein</topology>
    </subcellularLocation>
    <subcellularLocation>
        <location evidence="1">Endoplasmic reticulum-Golgi intermediate compartment membrane</location>
        <topology evidence="1">Single-pass type I membrane protein</topology>
    </subcellularLocation>
    <subcellularLocation>
        <location evidence="20">Membrane</location>
        <topology evidence="20">Single-pass type I membrane protein</topology>
    </subcellularLocation>
    <subcellularLocation>
        <location evidence="3">Recycling endosome</location>
    </subcellularLocation>
</comment>
<evidence type="ECO:0000256" key="5">
    <source>
        <dbReference type="ARBA" id="ARBA00009644"/>
    </source>
</evidence>
<proteinExistence type="inferred from homology"/>
<evidence type="ECO:0000256" key="15">
    <source>
        <dbReference type="ARBA" id="ARBA00029428"/>
    </source>
</evidence>
<dbReference type="Pfam" id="PF21222">
    <property type="entry name" value="Lamp2_2nd"/>
    <property type="match status" value="1"/>
</dbReference>
<dbReference type="GO" id="GO:0005765">
    <property type="term" value="C:lysosomal membrane"/>
    <property type="evidence" value="ECO:0007669"/>
    <property type="project" value="TreeGrafter"/>
</dbReference>
<evidence type="ECO:0000256" key="3">
    <source>
        <dbReference type="ARBA" id="ARBA00004172"/>
    </source>
</evidence>
<keyword evidence="7 22" id="KW-0732">Signal</keyword>
<evidence type="ECO:0000256" key="10">
    <source>
        <dbReference type="ARBA" id="ARBA00023018"/>
    </source>
</evidence>
<feature type="chain" id="PRO_5043461171" description="Lysosome-associated membrane glycoprotein 5" evidence="22">
    <location>
        <begin position="21"/>
        <end position="294"/>
    </location>
</feature>
<keyword evidence="13" id="KW-0966">Cell projection</keyword>
<dbReference type="Gene3D" id="2.40.160.110">
    <property type="match status" value="1"/>
</dbReference>
<evidence type="ECO:0000256" key="8">
    <source>
        <dbReference type="ARBA" id="ARBA00022753"/>
    </source>
</evidence>
<evidence type="ECO:0000256" key="7">
    <source>
        <dbReference type="ARBA" id="ARBA00022729"/>
    </source>
</evidence>
<feature type="domain" description="Lysosome-associated membrane glycoprotein 2-like luminal" evidence="23">
    <location>
        <begin position="64"/>
        <end position="212"/>
    </location>
</feature>
<dbReference type="InterPro" id="IPR048528">
    <property type="entry name" value="Lamp2-like_luminal"/>
</dbReference>
<evidence type="ECO:0000256" key="18">
    <source>
        <dbReference type="ARBA" id="ARBA00074379"/>
    </source>
</evidence>
<comment type="function">
    <text evidence="16">Plays a role in short-term synaptic plasticity in a subset of GABAergic neurons in the brain.</text>
</comment>
<evidence type="ECO:0000256" key="2">
    <source>
        <dbReference type="ARBA" id="ARBA00004158"/>
    </source>
</evidence>
<evidence type="ECO:0000256" key="21">
    <source>
        <dbReference type="SAM" id="Phobius"/>
    </source>
</evidence>
<dbReference type="GO" id="GO:0072594">
    <property type="term" value="P:establishment of protein localization to organelle"/>
    <property type="evidence" value="ECO:0007669"/>
    <property type="project" value="TreeGrafter"/>
</dbReference>
<keyword evidence="11 20" id="KW-0472">Membrane</keyword>
<dbReference type="Pfam" id="PF01299">
    <property type="entry name" value="Lamp2-like_luminal"/>
    <property type="match status" value="1"/>
</dbReference>
<evidence type="ECO:0000256" key="1">
    <source>
        <dbReference type="ARBA" id="ARBA00004151"/>
    </source>
</evidence>
<evidence type="ECO:0000256" key="13">
    <source>
        <dbReference type="ARBA" id="ARBA00023273"/>
    </source>
</evidence>
<evidence type="ECO:0000259" key="24">
    <source>
        <dbReference type="Pfam" id="PF21222"/>
    </source>
</evidence>
<dbReference type="EMBL" id="CAXLJL010000445">
    <property type="protein sequence ID" value="CAL5137838.1"/>
    <property type="molecule type" value="Genomic_DNA"/>
</dbReference>
<organism evidence="25 26">
    <name type="scientific">Calicophoron daubneyi</name>
    <name type="common">Rumen fluke</name>
    <name type="synonym">Paramphistomum daubneyi</name>
    <dbReference type="NCBI Taxonomy" id="300641"/>
    <lineage>
        <taxon>Eukaryota</taxon>
        <taxon>Metazoa</taxon>
        <taxon>Spiralia</taxon>
        <taxon>Lophotrochozoa</taxon>
        <taxon>Platyhelminthes</taxon>
        <taxon>Trematoda</taxon>
        <taxon>Digenea</taxon>
        <taxon>Plagiorchiida</taxon>
        <taxon>Pronocephalata</taxon>
        <taxon>Paramphistomoidea</taxon>
        <taxon>Paramphistomidae</taxon>
        <taxon>Calicophoron</taxon>
    </lineage>
</organism>
<evidence type="ECO:0000256" key="17">
    <source>
        <dbReference type="ARBA" id="ARBA00060492"/>
    </source>
</evidence>
<dbReference type="PANTHER" id="PTHR11506:SF35">
    <property type="entry name" value="LYSOSOME-ASSOCIATED MEMBRANE GLYCOPROTEIN 5"/>
    <property type="match status" value="1"/>
</dbReference>
<dbReference type="InterPro" id="IPR002000">
    <property type="entry name" value="Lysosome-assoc_membr_glycop"/>
</dbReference>
<evidence type="ECO:0000256" key="9">
    <source>
        <dbReference type="ARBA" id="ARBA00022989"/>
    </source>
</evidence>
<evidence type="ECO:0000256" key="16">
    <source>
        <dbReference type="ARBA" id="ARBA00053950"/>
    </source>
</evidence>
<protein>
    <recommendedName>
        <fullName evidence="18">Lysosome-associated membrane glycoprotein 5</fullName>
    </recommendedName>
    <alternativeName>
        <fullName evidence="19">Lysosome-associated membrane protein 5</fullName>
    </alternativeName>
</protein>
<keyword evidence="8" id="KW-0967">Endosome</keyword>
<comment type="similarity">
    <text evidence="5 20">Belongs to the LAMP family.</text>
</comment>